<dbReference type="STRING" id="494026.PGLA_00835"/>
<dbReference type="Gene3D" id="3.90.580.10">
    <property type="entry name" value="Zinc finger, CHC2-type domain"/>
    <property type="match status" value="1"/>
</dbReference>
<dbReference type="RefSeq" id="WP_068527352.1">
    <property type="nucleotide sequence ID" value="NZ_LVJH01000002.1"/>
</dbReference>
<keyword evidence="2" id="KW-1185">Reference proteome</keyword>
<organism evidence="1 2">
    <name type="scientific">Paenibacillus glacialis</name>
    <dbReference type="NCBI Taxonomy" id="494026"/>
    <lineage>
        <taxon>Bacteria</taxon>
        <taxon>Bacillati</taxon>
        <taxon>Bacillota</taxon>
        <taxon>Bacilli</taxon>
        <taxon>Bacillales</taxon>
        <taxon>Paenibacillaceae</taxon>
        <taxon>Paenibacillus</taxon>
    </lineage>
</organism>
<dbReference type="GO" id="GO:0003677">
    <property type="term" value="F:DNA binding"/>
    <property type="evidence" value="ECO:0007669"/>
    <property type="project" value="InterPro"/>
</dbReference>
<gene>
    <name evidence="1" type="ORF">PGLA_00835</name>
</gene>
<accession>A0A168NNS2</accession>
<dbReference type="InterPro" id="IPR036977">
    <property type="entry name" value="DNA_primase_Znf_CHC2"/>
</dbReference>
<dbReference type="GO" id="GO:0006260">
    <property type="term" value="P:DNA replication"/>
    <property type="evidence" value="ECO:0007669"/>
    <property type="project" value="InterPro"/>
</dbReference>
<dbReference type="OrthoDB" id="6008408at2"/>
<evidence type="ECO:0008006" key="3">
    <source>
        <dbReference type="Google" id="ProtNLM"/>
    </source>
</evidence>
<evidence type="ECO:0000313" key="2">
    <source>
        <dbReference type="Proteomes" id="UP000076967"/>
    </source>
</evidence>
<dbReference type="Proteomes" id="UP000076967">
    <property type="component" value="Unassembled WGS sequence"/>
</dbReference>
<dbReference type="SUPFAM" id="SSF57783">
    <property type="entry name" value="Zinc beta-ribbon"/>
    <property type="match status" value="1"/>
</dbReference>
<dbReference type="GO" id="GO:0008270">
    <property type="term" value="F:zinc ion binding"/>
    <property type="evidence" value="ECO:0007669"/>
    <property type="project" value="InterPro"/>
</dbReference>
<sequence>MIDIKTKDFFTTISNNGKVNFEYIYEQGLLKDNSGKVSNFPHKSKMKYYSREAVKEFEMWNEKGYGIYFLPNGGGYKDAEITDFRSVFADLDIKDEIEYEFINEGFEGNGAELKNLVTEKFNSLNNTEKVQYKQIFMRRIDELRTSGLIPSGIVETKNGFHVYHFLKQETQKHQFEAIEGLLIYCLNGDLAVKNPARLLRVPLTQHLKDRNDPFKIQLNEWNPKISYDAESVLSILRGIVAQNNKESLLCVNDRKKPLYNTKELSKAGGIPSRRGIDYSLMMIGNIPLISQGFKGLPELKKRLGLDKQPELCYIDRDDIRQYLKKQNLKYLLGVESDRFFCLFHNSSNSSSGTIYPHGDKYFYKCHSSNCGVHYDIIQIIERLTRLPIHKSFDYLKELYNIAEVKTEWQQDQERLIDFNTEFLSRFKYDIELRELYPFLTKFLDTKGTLGLLIQIHEVARRKLPQLAKVKGMNNPIVFAPMGKVIEDVLSINVSSLRNIDKANTKAVILIFMFLLNCVGVSELPDELQKRAREYQQKGIERNGKTIHYTNMSRYYEVVSLDTDRLILAEEMAKFFYEKGLTIAGFNREQVLRLRGSEDANRIYPDRADEEISSLNQSITSEIERVVAELFHRKRYTYDNEIIDNLVIPDFDIKQEFRNTFKYIKNKKSEAIDLLEIQDNDVNMLRWYRNFISKKLVLNMPVIMHHEELSRTRVNKSIRNKFGIPENVKGYIYHENFIEEEPLKIEDKASHIRRLKQEDSSLSYIKIAGIVKCSKQYVSNVFKRKD</sequence>
<protein>
    <recommendedName>
        <fullName evidence="3">Zinc finger CHC2-type domain-containing protein</fullName>
    </recommendedName>
</protein>
<dbReference type="AlphaFoldDB" id="A0A168NNS2"/>
<comment type="caution">
    <text evidence="1">The sequence shown here is derived from an EMBL/GenBank/DDBJ whole genome shotgun (WGS) entry which is preliminary data.</text>
</comment>
<proteinExistence type="predicted"/>
<name>A0A168NNS2_9BACL</name>
<dbReference type="EMBL" id="LVJH01000002">
    <property type="protein sequence ID" value="OAB45974.1"/>
    <property type="molecule type" value="Genomic_DNA"/>
</dbReference>
<evidence type="ECO:0000313" key="1">
    <source>
        <dbReference type="EMBL" id="OAB45974.1"/>
    </source>
</evidence>
<reference evidence="1 2" key="1">
    <citation type="submission" date="2016-03" db="EMBL/GenBank/DDBJ databases">
        <title>Draft genome sequence of Paenibacillus glacialis DSM 22343.</title>
        <authorList>
            <person name="Shin S.-K."/>
            <person name="Yi H."/>
        </authorList>
    </citation>
    <scope>NUCLEOTIDE SEQUENCE [LARGE SCALE GENOMIC DNA]</scope>
    <source>
        <strain evidence="1 2">DSM 22343</strain>
    </source>
</reference>